<proteinExistence type="predicted"/>
<comment type="caution">
    <text evidence="2">The sequence shown here is derived from an EMBL/GenBank/DDBJ whole genome shotgun (WGS) entry which is preliminary data.</text>
</comment>
<keyword evidence="3" id="KW-1185">Reference proteome</keyword>
<organism evidence="2 3">
    <name type="scientific">Caballeronia arationis</name>
    <dbReference type="NCBI Taxonomy" id="1777142"/>
    <lineage>
        <taxon>Bacteria</taxon>
        <taxon>Pseudomonadati</taxon>
        <taxon>Pseudomonadota</taxon>
        <taxon>Betaproteobacteria</taxon>
        <taxon>Burkholderiales</taxon>
        <taxon>Burkholderiaceae</taxon>
        <taxon>Caballeronia</taxon>
    </lineage>
</organism>
<dbReference type="EMBL" id="OCSU01000003">
    <property type="protein sequence ID" value="SOE87995.1"/>
    <property type="molecule type" value="Genomic_DNA"/>
</dbReference>
<reference evidence="2 3" key="1">
    <citation type="submission" date="2017-09" db="EMBL/GenBank/DDBJ databases">
        <authorList>
            <person name="Varghese N."/>
            <person name="Submissions S."/>
        </authorList>
    </citation>
    <scope>NUCLEOTIDE SEQUENCE [LARGE SCALE GENOMIC DNA]</scope>
    <source>
        <strain evidence="2 3">OK806</strain>
    </source>
</reference>
<evidence type="ECO:0000313" key="2">
    <source>
        <dbReference type="EMBL" id="SOE87995.1"/>
    </source>
</evidence>
<sequence>MAKLDPFPIFLQSERYGRCRGQGSVLMRAYLTGNLLIRLLLMGMVVHLSLAQGAIQSYCPPFPGYDDTQAKQEGELSVSLLSKILDSFKLSGSNESTKTQVLQRYPNSSELLQKLVFFTSVCRSIENNPKLSASEKTDQLWGAAGKILGISSPSPDTPKPRGKGVLPPPTVADPAPPKTLEFNLGSVSPANFFDLDDVRLTVVDPGTAAARIVTYIGAIKPRCLPFGPHGRERAELYGYAKYANGPEKKFFLRQFGQTRNPHYKESGVGPTIGPDIPTAFRLDIEGRCDGDPIR</sequence>
<dbReference type="RefSeq" id="WP_143753687.1">
    <property type="nucleotide sequence ID" value="NZ_OCSU01000003.1"/>
</dbReference>
<evidence type="ECO:0000256" key="1">
    <source>
        <dbReference type="SAM" id="MobiDB-lite"/>
    </source>
</evidence>
<protein>
    <submittedName>
        <fullName evidence="2">Uncharacterized protein</fullName>
    </submittedName>
</protein>
<accession>A0A7Z7IC95</accession>
<evidence type="ECO:0000313" key="3">
    <source>
        <dbReference type="Proteomes" id="UP000219522"/>
    </source>
</evidence>
<gene>
    <name evidence="2" type="ORF">SAMN05446927_6585</name>
</gene>
<feature type="region of interest" description="Disordered" evidence="1">
    <location>
        <begin position="150"/>
        <end position="170"/>
    </location>
</feature>
<dbReference type="Proteomes" id="UP000219522">
    <property type="component" value="Unassembled WGS sequence"/>
</dbReference>
<name>A0A7Z7IC95_9BURK</name>
<dbReference type="AlphaFoldDB" id="A0A7Z7IC95"/>